<dbReference type="AlphaFoldDB" id="A0AAV7SYG8"/>
<dbReference type="PROSITE" id="PS50041">
    <property type="entry name" value="C_TYPE_LECTIN_2"/>
    <property type="match status" value="1"/>
</dbReference>
<protein>
    <recommendedName>
        <fullName evidence="6">C-type lectin domain-containing protein</fullName>
    </recommendedName>
</protein>
<dbReference type="PANTHER" id="PTHR45710">
    <property type="entry name" value="C-TYPE LECTIN DOMAIN-CONTAINING PROTEIN 180"/>
    <property type="match status" value="1"/>
</dbReference>
<sequence length="227" mass="24569">MEPDLREDPGQETSPRACALLGRGWPEITAAPPSEEEQQVAVAAVEPRPPAEGLPAASRRRRLWRVVAAAVAVVLGSVVLVAVFALRAREDPASEANRTDEGGLSRQCEAGWTLRESSCFLFSENEGSWTFANGSCASRSSSLAVIKSDKERGFALSEKGEYDRWVGLRRDPSGPWRWADGSALDSGTGVPGGSDCAYLNHQGLSSARCSSTRRYICTKHAEYIKKE</sequence>
<dbReference type="InterPro" id="IPR016186">
    <property type="entry name" value="C-type_lectin-like/link_sf"/>
</dbReference>
<evidence type="ECO:0000256" key="1">
    <source>
        <dbReference type="ARBA" id="ARBA00004401"/>
    </source>
</evidence>
<feature type="transmembrane region" description="Helical" evidence="5">
    <location>
        <begin position="63"/>
        <end position="86"/>
    </location>
</feature>
<dbReference type="Proteomes" id="UP001066276">
    <property type="component" value="Chromosome 4_1"/>
</dbReference>
<evidence type="ECO:0000313" key="8">
    <source>
        <dbReference type="Proteomes" id="UP001066276"/>
    </source>
</evidence>
<gene>
    <name evidence="7" type="ORF">NDU88_001180</name>
</gene>
<dbReference type="InterPro" id="IPR016187">
    <property type="entry name" value="CTDL_fold"/>
</dbReference>
<keyword evidence="8" id="KW-1185">Reference proteome</keyword>
<evidence type="ECO:0000256" key="3">
    <source>
        <dbReference type="ARBA" id="ARBA00023157"/>
    </source>
</evidence>
<keyword evidence="2" id="KW-0430">Lectin</keyword>
<feature type="domain" description="C-type lectin" evidence="6">
    <location>
        <begin position="115"/>
        <end position="218"/>
    </location>
</feature>
<keyword evidence="3" id="KW-1015">Disulfide bond</keyword>
<dbReference type="PROSITE" id="PS00615">
    <property type="entry name" value="C_TYPE_LECTIN_1"/>
    <property type="match status" value="1"/>
</dbReference>
<dbReference type="CDD" id="cd03593">
    <property type="entry name" value="CLECT_NK_receptors_like"/>
    <property type="match status" value="1"/>
</dbReference>
<dbReference type="InterPro" id="IPR050828">
    <property type="entry name" value="C-type_lectin/matrix_domain"/>
</dbReference>
<dbReference type="InterPro" id="IPR001304">
    <property type="entry name" value="C-type_lectin-like"/>
</dbReference>
<keyword evidence="5" id="KW-0812">Transmembrane</keyword>
<proteinExistence type="predicted"/>
<reference evidence="7" key="1">
    <citation type="journal article" date="2022" name="bioRxiv">
        <title>Sequencing and chromosome-scale assembly of the giantPleurodeles waltlgenome.</title>
        <authorList>
            <person name="Brown T."/>
            <person name="Elewa A."/>
            <person name="Iarovenko S."/>
            <person name="Subramanian E."/>
            <person name="Araus A.J."/>
            <person name="Petzold A."/>
            <person name="Susuki M."/>
            <person name="Suzuki K.-i.T."/>
            <person name="Hayashi T."/>
            <person name="Toyoda A."/>
            <person name="Oliveira C."/>
            <person name="Osipova E."/>
            <person name="Leigh N.D."/>
            <person name="Simon A."/>
            <person name="Yun M.H."/>
        </authorList>
    </citation>
    <scope>NUCLEOTIDE SEQUENCE</scope>
    <source>
        <strain evidence="7">20211129_DDA</strain>
        <tissue evidence="7">Liver</tissue>
    </source>
</reference>
<dbReference type="SMART" id="SM00034">
    <property type="entry name" value="CLECT"/>
    <property type="match status" value="1"/>
</dbReference>
<organism evidence="7 8">
    <name type="scientific">Pleurodeles waltl</name>
    <name type="common">Iberian ribbed newt</name>
    <dbReference type="NCBI Taxonomy" id="8319"/>
    <lineage>
        <taxon>Eukaryota</taxon>
        <taxon>Metazoa</taxon>
        <taxon>Chordata</taxon>
        <taxon>Craniata</taxon>
        <taxon>Vertebrata</taxon>
        <taxon>Euteleostomi</taxon>
        <taxon>Amphibia</taxon>
        <taxon>Batrachia</taxon>
        <taxon>Caudata</taxon>
        <taxon>Salamandroidea</taxon>
        <taxon>Salamandridae</taxon>
        <taxon>Pleurodelinae</taxon>
        <taxon>Pleurodeles</taxon>
    </lineage>
</organism>
<evidence type="ECO:0000256" key="2">
    <source>
        <dbReference type="ARBA" id="ARBA00022734"/>
    </source>
</evidence>
<accession>A0AAV7SYG8</accession>
<evidence type="ECO:0000313" key="7">
    <source>
        <dbReference type="EMBL" id="KAJ1169285.1"/>
    </source>
</evidence>
<keyword evidence="5" id="KW-0472">Membrane</keyword>
<dbReference type="GO" id="GO:0030246">
    <property type="term" value="F:carbohydrate binding"/>
    <property type="evidence" value="ECO:0007669"/>
    <property type="project" value="UniProtKB-KW"/>
</dbReference>
<dbReference type="InterPro" id="IPR018378">
    <property type="entry name" value="C-type_lectin_CS"/>
</dbReference>
<dbReference type="GO" id="GO:0005886">
    <property type="term" value="C:plasma membrane"/>
    <property type="evidence" value="ECO:0007669"/>
    <property type="project" value="UniProtKB-SubCell"/>
</dbReference>
<evidence type="ECO:0000256" key="5">
    <source>
        <dbReference type="SAM" id="Phobius"/>
    </source>
</evidence>
<feature type="region of interest" description="Disordered" evidence="4">
    <location>
        <begin position="27"/>
        <end position="54"/>
    </location>
</feature>
<comment type="caution">
    <text evidence="7">The sequence shown here is derived from an EMBL/GenBank/DDBJ whole genome shotgun (WGS) entry which is preliminary data.</text>
</comment>
<name>A0AAV7SYG8_PLEWA</name>
<evidence type="ECO:0000259" key="6">
    <source>
        <dbReference type="PROSITE" id="PS50041"/>
    </source>
</evidence>
<dbReference type="Pfam" id="PF00059">
    <property type="entry name" value="Lectin_C"/>
    <property type="match status" value="1"/>
</dbReference>
<dbReference type="EMBL" id="JANPWB010000007">
    <property type="protein sequence ID" value="KAJ1169285.1"/>
    <property type="molecule type" value="Genomic_DNA"/>
</dbReference>
<dbReference type="PANTHER" id="PTHR45710:SF8">
    <property type="entry name" value="RERATING FAMILY MEMBER 4"/>
    <property type="match status" value="1"/>
</dbReference>
<keyword evidence="5" id="KW-1133">Transmembrane helix</keyword>
<comment type="subcellular location">
    <subcellularLocation>
        <location evidence="1">Cell membrane</location>
        <topology evidence="1">Single-pass type II membrane protein</topology>
    </subcellularLocation>
</comment>
<dbReference type="SUPFAM" id="SSF56436">
    <property type="entry name" value="C-type lectin-like"/>
    <property type="match status" value="1"/>
</dbReference>
<evidence type="ECO:0000256" key="4">
    <source>
        <dbReference type="SAM" id="MobiDB-lite"/>
    </source>
</evidence>
<dbReference type="InterPro" id="IPR033992">
    <property type="entry name" value="NKR-like_CTLD"/>
</dbReference>
<dbReference type="Gene3D" id="3.10.100.10">
    <property type="entry name" value="Mannose-Binding Protein A, subunit A"/>
    <property type="match status" value="1"/>
</dbReference>